<sequence>MSKVDVPALTQTTNYHPSDTNTFGIQWMMQLGQAASGRLLLQLLEVMPSVESMEEPQVVARNYGCPAIHPPAVQKWTKTVPCKETVRRCINFLAEDEFARAEEDEKLGRPLENTDLESYYFYYKEAGWSFTQNEIRHLAQFHILRVFALSIQDMLHWLDSEVDGVDAAFAGYLKR</sequence>
<proteinExistence type="predicted"/>
<dbReference type="EMBL" id="JAAAXW010000994">
    <property type="protein sequence ID" value="KAF9536130.1"/>
    <property type="molecule type" value="Genomic_DNA"/>
</dbReference>
<protein>
    <submittedName>
        <fullName evidence="1">Uncharacterized protein</fullName>
    </submittedName>
</protein>
<feature type="non-terminal residue" evidence="1">
    <location>
        <position position="175"/>
    </location>
</feature>
<evidence type="ECO:0000313" key="1">
    <source>
        <dbReference type="EMBL" id="KAF9536130.1"/>
    </source>
</evidence>
<dbReference type="AlphaFoldDB" id="A0A9P6JXF2"/>
<accession>A0A9P6JXF2</accession>
<name>A0A9P6JXF2_9FUNG</name>
<organism evidence="1 2">
    <name type="scientific">Mortierella hygrophila</name>
    <dbReference type="NCBI Taxonomy" id="979708"/>
    <lineage>
        <taxon>Eukaryota</taxon>
        <taxon>Fungi</taxon>
        <taxon>Fungi incertae sedis</taxon>
        <taxon>Mucoromycota</taxon>
        <taxon>Mortierellomycotina</taxon>
        <taxon>Mortierellomycetes</taxon>
        <taxon>Mortierellales</taxon>
        <taxon>Mortierellaceae</taxon>
        <taxon>Mortierella</taxon>
    </lineage>
</organism>
<dbReference type="Proteomes" id="UP000723463">
    <property type="component" value="Unassembled WGS sequence"/>
</dbReference>
<gene>
    <name evidence="1" type="ORF">EC957_012460</name>
</gene>
<keyword evidence="2" id="KW-1185">Reference proteome</keyword>
<comment type="caution">
    <text evidence="1">The sequence shown here is derived from an EMBL/GenBank/DDBJ whole genome shotgun (WGS) entry which is preliminary data.</text>
</comment>
<reference evidence="1" key="1">
    <citation type="journal article" date="2020" name="Fungal Divers.">
        <title>Resolving the Mortierellaceae phylogeny through synthesis of multi-gene phylogenetics and phylogenomics.</title>
        <authorList>
            <person name="Vandepol N."/>
            <person name="Liber J."/>
            <person name="Desiro A."/>
            <person name="Na H."/>
            <person name="Kennedy M."/>
            <person name="Barry K."/>
            <person name="Grigoriev I.V."/>
            <person name="Miller A.N."/>
            <person name="O'Donnell K."/>
            <person name="Stajich J.E."/>
            <person name="Bonito G."/>
        </authorList>
    </citation>
    <scope>NUCLEOTIDE SEQUENCE</scope>
    <source>
        <strain evidence="1">NRRL 2591</strain>
    </source>
</reference>
<evidence type="ECO:0000313" key="2">
    <source>
        <dbReference type="Proteomes" id="UP000723463"/>
    </source>
</evidence>